<protein>
    <submittedName>
        <fullName evidence="4">DUF5681 domain-containing protein</fullName>
    </submittedName>
</protein>
<accession>A0A939M276</accession>
<dbReference type="EMBL" id="JAGEMI010000001">
    <property type="protein sequence ID" value="MBO1861228.1"/>
    <property type="molecule type" value="Genomic_DNA"/>
</dbReference>
<feature type="domain" description="DUF5681" evidence="2">
    <location>
        <begin position="15"/>
        <end position="85"/>
    </location>
</feature>
<dbReference type="InterPro" id="IPR043736">
    <property type="entry name" value="DUF5681"/>
</dbReference>
<evidence type="ECO:0000313" key="5">
    <source>
        <dbReference type="Proteomes" id="UP000664702"/>
    </source>
</evidence>
<proteinExistence type="predicted"/>
<gene>
    <name evidence="4" type="ORF">J4G43_007695</name>
    <name evidence="3" type="ORF">J4G43_09870</name>
</gene>
<evidence type="ECO:0000259" key="2">
    <source>
        <dbReference type="Pfam" id="PF18932"/>
    </source>
</evidence>
<sequence>MSEDSKTGRSRPSGTQFGRGQKRAAGRPKGAFGEKAITRKIASERHQVQHSGRQIELNTVELLLLSMRNLAMTGHLQAAKWLGEYRERQLPQESNVGFLVVPETMPDEQYIAQQMFLSRFRTNPELKEDPLIAAMKEH</sequence>
<dbReference type="Pfam" id="PF18932">
    <property type="entry name" value="DUF5681"/>
    <property type="match status" value="1"/>
</dbReference>
<reference evidence="3" key="1">
    <citation type="submission" date="2021-03" db="EMBL/GenBank/DDBJ databases">
        <title>Whole Genome Sequence of Bradyrhizobium sp. Strain 144S4.</title>
        <authorList>
            <person name="Bromfield E.S.P."/>
            <person name="Cloutier S."/>
        </authorList>
    </citation>
    <scope>NUCLEOTIDE SEQUENCE [LARGE SCALE GENOMIC DNA]</scope>
    <source>
        <strain evidence="3">144S4</strain>
    </source>
</reference>
<dbReference type="KEGG" id="bban:J4G43_007695"/>
<evidence type="ECO:0000313" key="4">
    <source>
        <dbReference type="EMBL" id="UEM14126.1"/>
    </source>
</evidence>
<name>A0A939M276_9BRAD</name>
<evidence type="ECO:0000313" key="3">
    <source>
        <dbReference type="EMBL" id="MBO1861228.1"/>
    </source>
</evidence>
<dbReference type="EMBL" id="CP086136">
    <property type="protein sequence ID" value="UEM14126.1"/>
    <property type="molecule type" value="Genomic_DNA"/>
</dbReference>
<reference evidence="4 5" key="2">
    <citation type="journal article" date="2022" name="Int. J. Syst. Evol. Microbiol.">
        <title>Strains of Bradyrhizobium barranii sp. nov. associated with legumes native to Canada are symbionts of soybeans and belong to different subspecies (subsp. barranii subsp. nov. and subsp. apii subsp. nov.) and symbiovars (sv. glycinearum and sv. septentrionale).</title>
        <authorList>
            <person name="Bromfield E.S.P."/>
            <person name="Cloutier S."/>
            <person name="Wasai-Hara S."/>
            <person name="Minamisawa K."/>
        </authorList>
    </citation>
    <scope>NUCLEOTIDE SEQUENCE [LARGE SCALE GENOMIC DNA]</scope>
    <source>
        <strain evidence="4 5">144S4</strain>
    </source>
</reference>
<dbReference type="Proteomes" id="UP000664702">
    <property type="component" value="Chromosome"/>
</dbReference>
<dbReference type="RefSeq" id="WP_028147901.1">
    <property type="nucleotide sequence ID" value="NZ_CP086136.1"/>
</dbReference>
<feature type="region of interest" description="Disordered" evidence="1">
    <location>
        <begin position="1"/>
        <end position="34"/>
    </location>
</feature>
<dbReference type="AlphaFoldDB" id="A0A939M276"/>
<organism evidence="3">
    <name type="scientific">Bradyrhizobium barranii subsp. barranii</name>
    <dbReference type="NCBI Taxonomy" id="2823807"/>
    <lineage>
        <taxon>Bacteria</taxon>
        <taxon>Pseudomonadati</taxon>
        <taxon>Pseudomonadota</taxon>
        <taxon>Alphaproteobacteria</taxon>
        <taxon>Hyphomicrobiales</taxon>
        <taxon>Nitrobacteraceae</taxon>
        <taxon>Bradyrhizobium</taxon>
        <taxon>Bradyrhizobium barranii</taxon>
    </lineage>
</organism>
<evidence type="ECO:0000256" key="1">
    <source>
        <dbReference type="SAM" id="MobiDB-lite"/>
    </source>
</evidence>